<evidence type="ECO:0000313" key="2">
    <source>
        <dbReference type="Proteomes" id="UP000308730"/>
    </source>
</evidence>
<protein>
    <submittedName>
        <fullName evidence="1">Uncharacterized protein</fullName>
    </submittedName>
</protein>
<dbReference type="InterPro" id="IPR008266">
    <property type="entry name" value="Tyr_kinase_AS"/>
</dbReference>
<comment type="caution">
    <text evidence="1">The sequence shown here is derived from an EMBL/GenBank/DDBJ whole genome shotgun (WGS) entry which is preliminary data.</text>
</comment>
<dbReference type="EMBL" id="SGPM01000201">
    <property type="protein sequence ID" value="THH28116.1"/>
    <property type="molecule type" value="Genomic_DNA"/>
</dbReference>
<reference evidence="1 2" key="1">
    <citation type="submission" date="2019-02" db="EMBL/GenBank/DDBJ databases">
        <title>Genome sequencing of the rare red list fungi Antrodiella citrinella (Flaviporus citrinellus).</title>
        <authorList>
            <person name="Buettner E."/>
            <person name="Kellner H."/>
        </authorList>
    </citation>
    <scope>NUCLEOTIDE SEQUENCE [LARGE SCALE GENOMIC DNA]</scope>
    <source>
        <strain evidence="1 2">DSM 108506</strain>
    </source>
</reference>
<accession>A0A4S4MPX1</accession>
<gene>
    <name evidence="1" type="ORF">EUX98_g6065</name>
</gene>
<dbReference type="GO" id="GO:0004672">
    <property type="term" value="F:protein kinase activity"/>
    <property type="evidence" value="ECO:0007669"/>
    <property type="project" value="InterPro"/>
</dbReference>
<dbReference type="Gene3D" id="1.10.510.10">
    <property type="entry name" value="Transferase(Phosphotransferase) domain 1"/>
    <property type="match status" value="1"/>
</dbReference>
<name>A0A4S4MPX1_9APHY</name>
<dbReference type="SUPFAM" id="SSF56112">
    <property type="entry name" value="Protein kinase-like (PK-like)"/>
    <property type="match status" value="1"/>
</dbReference>
<dbReference type="OrthoDB" id="2751906at2759"/>
<keyword evidence="2" id="KW-1185">Reference proteome</keyword>
<organism evidence="1 2">
    <name type="scientific">Antrodiella citrinella</name>
    <dbReference type="NCBI Taxonomy" id="2447956"/>
    <lineage>
        <taxon>Eukaryota</taxon>
        <taxon>Fungi</taxon>
        <taxon>Dikarya</taxon>
        <taxon>Basidiomycota</taxon>
        <taxon>Agaricomycotina</taxon>
        <taxon>Agaricomycetes</taxon>
        <taxon>Polyporales</taxon>
        <taxon>Steccherinaceae</taxon>
        <taxon>Antrodiella</taxon>
    </lineage>
</organism>
<sequence length="193" mass="21948">MSDSSTMFTLIFSDALSTVPHLAQQLGDYSTSCKVRPGHSYPFHLPPQEIKIDEILYSSQRTAVYLGRCGNGLELALKFTNIEDMSAEAGIYDAFEKLQGTKVEKAKILNKLAEAHRAGLVHRDFAERNVVVQGEDYRIIDWASAKRHMSPCHWSYDFTAHVEDDHVEPTDPAVQCFPLKSWAEYMHFWDHGQ</sequence>
<dbReference type="AlphaFoldDB" id="A0A4S4MPX1"/>
<dbReference type="Proteomes" id="UP000308730">
    <property type="component" value="Unassembled WGS sequence"/>
</dbReference>
<proteinExistence type="predicted"/>
<dbReference type="InterPro" id="IPR011009">
    <property type="entry name" value="Kinase-like_dom_sf"/>
</dbReference>
<dbReference type="PROSITE" id="PS00109">
    <property type="entry name" value="PROTEIN_KINASE_TYR"/>
    <property type="match status" value="1"/>
</dbReference>
<evidence type="ECO:0000313" key="1">
    <source>
        <dbReference type="EMBL" id="THH28116.1"/>
    </source>
</evidence>